<feature type="signal peptide" evidence="2">
    <location>
        <begin position="1"/>
        <end position="26"/>
    </location>
</feature>
<feature type="domain" description="Outer membrane protein beta-barrel" evidence="3">
    <location>
        <begin position="14"/>
        <end position="179"/>
    </location>
</feature>
<dbReference type="EMBL" id="JBHUHZ010000001">
    <property type="protein sequence ID" value="MFD2162941.1"/>
    <property type="molecule type" value="Genomic_DNA"/>
</dbReference>
<dbReference type="Pfam" id="PF13505">
    <property type="entry name" value="OMP_b-brl"/>
    <property type="match status" value="1"/>
</dbReference>
<dbReference type="InterPro" id="IPR027385">
    <property type="entry name" value="Beta-barrel_OMP"/>
</dbReference>
<reference evidence="5" key="1">
    <citation type="journal article" date="2019" name="Int. J. Syst. Evol. Microbiol.">
        <title>The Global Catalogue of Microorganisms (GCM) 10K type strain sequencing project: providing services to taxonomists for standard genome sequencing and annotation.</title>
        <authorList>
            <consortium name="The Broad Institute Genomics Platform"/>
            <consortium name="The Broad Institute Genome Sequencing Center for Infectious Disease"/>
            <person name="Wu L."/>
            <person name="Ma J."/>
        </authorList>
    </citation>
    <scope>NUCLEOTIDE SEQUENCE [LARGE SCALE GENOMIC DNA]</scope>
    <source>
        <strain evidence="5">KCTC 42217</strain>
    </source>
</reference>
<proteinExistence type="predicted"/>
<gene>
    <name evidence="4" type="ORF">ACFSJU_11105</name>
</gene>
<feature type="chain" id="PRO_5046282692" evidence="2">
    <location>
        <begin position="27"/>
        <end position="183"/>
    </location>
</feature>
<dbReference type="Proteomes" id="UP001597387">
    <property type="component" value="Unassembled WGS sequence"/>
</dbReference>
<organism evidence="4 5">
    <name type="scientific">Paradesertivirga mongoliensis</name>
    <dbReference type="NCBI Taxonomy" id="2100740"/>
    <lineage>
        <taxon>Bacteria</taxon>
        <taxon>Pseudomonadati</taxon>
        <taxon>Bacteroidota</taxon>
        <taxon>Sphingobacteriia</taxon>
        <taxon>Sphingobacteriales</taxon>
        <taxon>Sphingobacteriaceae</taxon>
        <taxon>Paradesertivirga</taxon>
    </lineage>
</organism>
<accession>A0ABW4ZM78</accession>
<evidence type="ECO:0000256" key="1">
    <source>
        <dbReference type="ARBA" id="ARBA00022729"/>
    </source>
</evidence>
<evidence type="ECO:0000256" key="2">
    <source>
        <dbReference type="SAM" id="SignalP"/>
    </source>
</evidence>
<evidence type="ECO:0000313" key="4">
    <source>
        <dbReference type="EMBL" id="MFD2162941.1"/>
    </source>
</evidence>
<comment type="caution">
    <text evidence="4">The sequence shown here is derived from an EMBL/GenBank/DDBJ whole genome shotgun (WGS) entry which is preliminary data.</text>
</comment>
<name>A0ABW4ZM78_9SPHI</name>
<evidence type="ECO:0000259" key="3">
    <source>
        <dbReference type="Pfam" id="PF13505"/>
    </source>
</evidence>
<keyword evidence="5" id="KW-1185">Reference proteome</keyword>
<dbReference type="RefSeq" id="WP_255902616.1">
    <property type="nucleotide sequence ID" value="NZ_JAFMZO010000003.1"/>
</dbReference>
<evidence type="ECO:0000313" key="5">
    <source>
        <dbReference type="Proteomes" id="UP001597387"/>
    </source>
</evidence>
<sequence>MKRYTNTFFSALVATAALFFSASANAQTEPAGDSHDTRLGLGLSLGIPTEDAYKIAIGGDLRLQKDFYSNVSGLLSLGYTSFSIKDEAGGGSADYIPLKVGIKVFPIERFYISGEVGAAFGAAKSEGTGFVYAPGIGIGFNRGIDLGLRYEGVSGLNYEGFPDSKLKLGQVALRIAYGFNLSR</sequence>
<protein>
    <submittedName>
        <fullName evidence="4">Porin family protein</fullName>
    </submittedName>
</protein>
<keyword evidence="1 2" id="KW-0732">Signal</keyword>